<dbReference type="SUPFAM" id="SSF52540">
    <property type="entry name" value="P-loop containing nucleoside triphosphate hydrolases"/>
    <property type="match status" value="1"/>
</dbReference>
<protein>
    <submittedName>
        <fullName evidence="1">ATP/GTP-binding protein</fullName>
    </submittedName>
</protein>
<dbReference type="Pfam" id="PF05621">
    <property type="entry name" value="TniB"/>
    <property type="match status" value="1"/>
</dbReference>
<reference evidence="2" key="1">
    <citation type="submission" date="2015-12" db="EMBL/GenBank/DDBJ databases">
        <authorList>
            <person name="Nair G.R."/>
            <person name="Kaur G."/>
            <person name="Mayilraj S."/>
        </authorList>
    </citation>
    <scope>NUCLEOTIDE SEQUENCE [LARGE SCALE GENOMIC DNA]</scope>
    <source>
        <strain evidence="2">CD08_7</strain>
    </source>
</reference>
<dbReference type="Proteomes" id="UP000054023">
    <property type="component" value="Unassembled WGS sequence"/>
</dbReference>
<sequence>MKNQFGQWLESNNVRRFNMATKDGWNAFAQSAPRQPLPSLSALELGNLDESEREDYNDARAVWNANPPAMKTAQLIRAFSVLDQVMASNYRDGDRLRGSAVIDAAPALGKTTIATRYAREFHRKTLRRSGVTTEEGNQRIPVAFVPLESAVTLKGLNEKILSFYGHPAATRATSTRLASLAIDCVRSCQTQLIIIDDLHFVDFKHRRGREVSNHLKGLANEMPATFIYVGVQLRDKMFFDEGLYGEDASFAQTSRRATRVPVEPFTLTTTPGLRAWCDLLERFEEHLLLLNKEQGMLVRNAREIFRKTQGNFGSLTNLIDRASQLAIRSGKETIDTEILEALAMDNAAETSVSAL</sequence>
<gene>
    <name evidence="1" type="ORF">AVL63_12800</name>
</gene>
<dbReference type="InterPro" id="IPR008868">
    <property type="entry name" value="TniB"/>
</dbReference>
<dbReference type="AlphaFoldDB" id="A0A0W8IC43"/>
<name>A0A0W8IC43_9MICC</name>
<dbReference type="OrthoDB" id="3337229at2"/>
<keyword evidence="2" id="KW-1185">Reference proteome</keyword>
<evidence type="ECO:0000313" key="2">
    <source>
        <dbReference type="Proteomes" id="UP000054023"/>
    </source>
</evidence>
<dbReference type="STRING" id="317018.AVL63_12800"/>
<comment type="caution">
    <text evidence="1">The sequence shown here is derived from an EMBL/GenBank/DDBJ whole genome shotgun (WGS) entry which is preliminary data.</text>
</comment>
<proteinExistence type="predicted"/>
<organism evidence="1 2">
    <name type="scientific">Nesterenkonia jeotgali</name>
    <dbReference type="NCBI Taxonomy" id="317018"/>
    <lineage>
        <taxon>Bacteria</taxon>
        <taxon>Bacillati</taxon>
        <taxon>Actinomycetota</taxon>
        <taxon>Actinomycetes</taxon>
        <taxon>Micrococcales</taxon>
        <taxon>Micrococcaceae</taxon>
        <taxon>Nesterenkonia</taxon>
    </lineage>
</organism>
<dbReference type="RefSeq" id="WP_083505022.1">
    <property type="nucleotide sequence ID" value="NZ_LQBM01000005.1"/>
</dbReference>
<evidence type="ECO:0000313" key="1">
    <source>
        <dbReference type="EMBL" id="KUG57522.1"/>
    </source>
</evidence>
<dbReference type="InterPro" id="IPR027417">
    <property type="entry name" value="P-loop_NTPase"/>
</dbReference>
<accession>A0A0W8IC43</accession>
<dbReference type="EMBL" id="LQBM01000005">
    <property type="protein sequence ID" value="KUG57522.1"/>
    <property type="molecule type" value="Genomic_DNA"/>
</dbReference>